<dbReference type="Proteomes" id="UP000007472">
    <property type="component" value="Chromosome"/>
</dbReference>
<dbReference type="CDD" id="cd06333">
    <property type="entry name" value="PBP1_ABC_RPA1789-like"/>
    <property type="match status" value="1"/>
</dbReference>
<evidence type="ECO:0000256" key="2">
    <source>
        <dbReference type="ARBA" id="ARBA00022729"/>
    </source>
</evidence>
<gene>
    <name evidence="5" type="ordered locus">TEQUI_1077</name>
</gene>
<feature type="domain" description="Leucine-binding protein" evidence="4">
    <location>
        <begin position="29"/>
        <end position="368"/>
    </location>
</feature>
<feature type="signal peptide" evidence="3">
    <location>
        <begin position="1"/>
        <end position="20"/>
    </location>
</feature>
<dbReference type="KEGG" id="teq:TEQUI_1077"/>
<dbReference type="EMBL" id="CP002456">
    <property type="protein sequence ID" value="ADU92001.1"/>
    <property type="molecule type" value="Genomic_DNA"/>
</dbReference>
<comment type="similarity">
    <text evidence="1">Belongs to the leucine-binding protein family.</text>
</comment>
<evidence type="ECO:0000313" key="6">
    <source>
        <dbReference type="Proteomes" id="UP000007472"/>
    </source>
</evidence>
<dbReference type="AlphaFoldDB" id="A0A654KHT8"/>
<evidence type="ECO:0000256" key="3">
    <source>
        <dbReference type="SAM" id="SignalP"/>
    </source>
</evidence>
<dbReference type="PANTHER" id="PTHR30483">
    <property type="entry name" value="LEUCINE-SPECIFIC-BINDING PROTEIN"/>
    <property type="match status" value="1"/>
</dbReference>
<protein>
    <submittedName>
        <fullName evidence="5">Leucine-, isoleucine-, valine-, threonine-, and alanine-binding protein</fullName>
    </submittedName>
</protein>
<dbReference type="InterPro" id="IPR028081">
    <property type="entry name" value="Leu-bd"/>
</dbReference>
<name>A0A654KHT8_TAYEM</name>
<dbReference type="Pfam" id="PF13458">
    <property type="entry name" value="Peripla_BP_6"/>
    <property type="match status" value="1"/>
</dbReference>
<proteinExistence type="inferred from homology"/>
<feature type="chain" id="PRO_5024992292" evidence="3">
    <location>
        <begin position="21"/>
        <end position="392"/>
    </location>
</feature>
<evidence type="ECO:0000313" key="5">
    <source>
        <dbReference type="EMBL" id="ADU92001.1"/>
    </source>
</evidence>
<organism evidence="5 6">
    <name type="scientific">Taylorella equigenitalis (strain MCE9)</name>
    <dbReference type="NCBI Taxonomy" id="937774"/>
    <lineage>
        <taxon>Bacteria</taxon>
        <taxon>Pseudomonadati</taxon>
        <taxon>Pseudomonadota</taxon>
        <taxon>Betaproteobacteria</taxon>
        <taxon>Burkholderiales</taxon>
        <taxon>Alcaligenaceae</taxon>
        <taxon>Taylorella</taxon>
    </lineage>
</organism>
<reference evidence="5 6" key="1">
    <citation type="journal article" date="2011" name="J. Bacteriol.">
        <title>Genome sequence of Taylorella equigenitalis MCE9, the causative agent of contagious equine metritis.</title>
        <authorList>
            <person name="Hebert L."/>
            <person name="Moumen B."/>
            <person name="Duquesne F."/>
            <person name="Breuil M.F."/>
            <person name="Laugier C."/>
            <person name="Batto J.M."/>
            <person name="Renault P."/>
            <person name="Petry S."/>
        </authorList>
    </citation>
    <scope>NUCLEOTIDE SEQUENCE [LARGE SCALE GENOMIC DNA]</scope>
    <source>
        <strain evidence="5 6">MCE9</strain>
    </source>
</reference>
<dbReference type="InterPro" id="IPR051010">
    <property type="entry name" value="BCAA_transport"/>
</dbReference>
<evidence type="ECO:0000259" key="4">
    <source>
        <dbReference type="Pfam" id="PF13458"/>
    </source>
</evidence>
<dbReference type="SUPFAM" id="SSF53822">
    <property type="entry name" value="Periplasmic binding protein-like I"/>
    <property type="match status" value="1"/>
</dbReference>
<accession>A0A654KHT8</accession>
<keyword evidence="2 3" id="KW-0732">Signal</keyword>
<dbReference type="InterPro" id="IPR028082">
    <property type="entry name" value="Peripla_BP_I"/>
</dbReference>
<dbReference type="Gene3D" id="3.40.50.2300">
    <property type="match status" value="2"/>
</dbReference>
<dbReference type="PANTHER" id="PTHR30483:SF38">
    <property type="entry name" value="BLR7848 PROTEIN"/>
    <property type="match status" value="1"/>
</dbReference>
<sequence length="392" mass="41755">MNLYKSIIKSLIGTALVACASISDAQDAINIGVTVSATGPAASLGIPQKNTVEILKKEIKGVPVNYIVLDDAGDTSTAVKNMRKLISENHIDAIIGSSVTAASLAMVEVAAETKTPMISMNGNIVVVTPQEGAKKWAFKTAQNDALMAQALKTAMLKLNVKKLAIIGFADAYGESWAKEMKAALKDFGIDVVAIESFARKDTSVTGQVLKILSSKPDAVLVATSGTPGALPNRELRSRGFQGLIFHTHGSGNGDFLRVCATACDDVILPIGPVVVAEQLDDDHPSKKIGLEYRKLYDAKFGEGATNAFGAFLYDATLLVESSVTKVLEVGLKPGTEEFRVALRDALEQSNNVVASQGVFNMTPEDHTGLDERSRVIVKVKDGKWVLQPDLLK</sequence>
<evidence type="ECO:0000256" key="1">
    <source>
        <dbReference type="ARBA" id="ARBA00010062"/>
    </source>
</evidence>